<dbReference type="EMBL" id="WPIN01000013">
    <property type="protein sequence ID" value="MVM34015.1"/>
    <property type="molecule type" value="Genomic_DNA"/>
</dbReference>
<dbReference type="InterPro" id="IPR029063">
    <property type="entry name" value="SAM-dependent_MTases_sf"/>
</dbReference>
<dbReference type="GO" id="GO:0003677">
    <property type="term" value="F:DNA binding"/>
    <property type="evidence" value="ECO:0007669"/>
    <property type="project" value="InterPro"/>
</dbReference>
<dbReference type="Gene3D" id="3.40.50.150">
    <property type="entry name" value="Vaccinia Virus protein VP39"/>
    <property type="match status" value="1"/>
</dbReference>
<dbReference type="SUPFAM" id="SSF53335">
    <property type="entry name" value="S-adenosyl-L-methionine-dependent methyltransferases"/>
    <property type="match status" value="1"/>
</dbReference>
<dbReference type="Pfam" id="PF01548">
    <property type="entry name" value="DEDD_Tnp_IS110"/>
    <property type="match status" value="1"/>
</dbReference>
<evidence type="ECO:0000259" key="2">
    <source>
        <dbReference type="Pfam" id="PF08241"/>
    </source>
</evidence>
<feature type="domain" description="Methyltransferase type 11" evidence="2">
    <location>
        <begin position="186"/>
        <end position="282"/>
    </location>
</feature>
<evidence type="ECO:0000313" key="3">
    <source>
        <dbReference type="EMBL" id="MVM34015.1"/>
    </source>
</evidence>
<dbReference type="InterPro" id="IPR047650">
    <property type="entry name" value="Transpos_IS110"/>
</dbReference>
<sequence length="312" mass="35321">MQFTYFFGVDVSKATLDFAVAKGNQILFHQQVANDKKGITQFIKDLRQQTKTSLGQCLFCMEFTGIYNNPLLKALHQQSANIWVERAAHIQESIGLTRVKTDQVDAKRIALFAYKNRDEARLWTPPRAVIAQLDRLTAQRARLVKVIKILQTPLTRLKSPYGILEEEHTRRLISTYLQAAPMDIYDIGGGTGPYSAWLAEAGHHVYFSDIVPHHVELFKSRYGSSKPGISIGVEDARQLSYEDNVADLILLNGPLYHLIDRQDRLRVLTEAKRILKDTGLLLGFSISRFAGLIYALSSGEVFNNDYFEMEAV</sequence>
<protein>
    <submittedName>
        <fullName evidence="3">Transposase</fullName>
    </submittedName>
</protein>
<dbReference type="GO" id="GO:0008757">
    <property type="term" value="F:S-adenosylmethionine-dependent methyltransferase activity"/>
    <property type="evidence" value="ECO:0007669"/>
    <property type="project" value="InterPro"/>
</dbReference>
<keyword evidence="4" id="KW-1185">Reference proteome</keyword>
<organism evidence="3 4">
    <name type="scientific">Spirosoma arboris</name>
    <dbReference type="NCBI Taxonomy" id="2682092"/>
    <lineage>
        <taxon>Bacteria</taxon>
        <taxon>Pseudomonadati</taxon>
        <taxon>Bacteroidota</taxon>
        <taxon>Cytophagia</taxon>
        <taxon>Cytophagales</taxon>
        <taxon>Cytophagaceae</taxon>
        <taxon>Spirosoma</taxon>
    </lineage>
</organism>
<reference evidence="3 4" key="1">
    <citation type="submission" date="2019-12" db="EMBL/GenBank/DDBJ databases">
        <title>Spirosoma sp. HMF4905 genome sequencing and assembly.</title>
        <authorList>
            <person name="Kang H."/>
            <person name="Cha I."/>
            <person name="Kim H."/>
            <person name="Joh K."/>
        </authorList>
    </citation>
    <scope>NUCLEOTIDE SEQUENCE [LARGE SCALE GENOMIC DNA]</scope>
    <source>
        <strain evidence="3 4">HMF4905</strain>
    </source>
</reference>
<evidence type="ECO:0000313" key="4">
    <source>
        <dbReference type="Proteomes" id="UP000436006"/>
    </source>
</evidence>
<dbReference type="PANTHER" id="PTHR33055">
    <property type="entry name" value="TRANSPOSASE FOR INSERTION SEQUENCE ELEMENT IS1111A"/>
    <property type="match status" value="1"/>
</dbReference>
<dbReference type="Pfam" id="PF08241">
    <property type="entry name" value="Methyltransf_11"/>
    <property type="match status" value="1"/>
</dbReference>
<dbReference type="Proteomes" id="UP000436006">
    <property type="component" value="Unassembled WGS sequence"/>
</dbReference>
<accession>A0A7K1SJQ7</accession>
<dbReference type="GO" id="GO:0006313">
    <property type="term" value="P:DNA transposition"/>
    <property type="evidence" value="ECO:0007669"/>
    <property type="project" value="InterPro"/>
</dbReference>
<dbReference type="InterPro" id="IPR002525">
    <property type="entry name" value="Transp_IS110-like_N"/>
</dbReference>
<evidence type="ECO:0000259" key="1">
    <source>
        <dbReference type="Pfam" id="PF01548"/>
    </source>
</evidence>
<dbReference type="RefSeq" id="WP_157588720.1">
    <property type="nucleotide sequence ID" value="NZ_WPIN01000013.1"/>
</dbReference>
<comment type="caution">
    <text evidence="3">The sequence shown here is derived from an EMBL/GenBank/DDBJ whole genome shotgun (WGS) entry which is preliminary data.</text>
</comment>
<dbReference type="CDD" id="cd02440">
    <property type="entry name" value="AdoMet_MTases"/>
    <property type="match status" value="1"/>
</dbReference>
<gene>
    <name evidence="3" type="ORF">GO755_28535</name>
</gene>
<dbReference type="GO" id="GO:0004803">
    <property type="term" value="F:transposase activity"/>
    <property type="evidence" value="ECO:0007669"/>
    <property type="project" value="InterPro"/>
</dbReference>
<dbReference type="InterPro" id="IPR013216">
    <property type="entry name" value="Methyltransf_11"/>
</dbReference>
<feature type="domain" description="Transposase IS110-like N-terminal" evidence="1">
    <location>
        <begin position="8"/>
        <end position="146"/>
    </location>
</feature>
<dbReference type="AlphaFoldDB" id="A0A7K1SJQ7"/>
<name>A0A7K1SJQ7_9BACT</name>
<proteinExistence type="predicted"/>